<proteinExistence type="predicted"/>
<dbReference type="AlphaFoldDB" id="A0A9W9Y7W1"/>
<evidence type="ECO:0000313" key="2">
    <source>
        <dbReference type="Proteomes" id="UP001163046"/>
    </source>
</evidence>
<evidence type="ECO:0000313" key="1">
    <source>
        <dbReference type="EMBL" id="KAJ7321168.1"/>
    </source>
</evidence>
<accession>A0A9W9Y7W1</accession>
<dbReference type="Proteomes" id="UP001163046">
    <property type="component" value="Unassembled WGS sequence"/>
</dbReference>
<name>A0A9W9Y7W1_9CNID</name>
<dbReference type="EMBL" id="MU827830">
    <property type="protein sequence ID" value="KAJ7321168.1"/>
    <property type="molecule type" value="Genomic_DNA"/>
</dbReference>
<sequence length="110" mass="12776">MDSVDIFTEYYDDALIYSCKVGQKTKLAKFAGMKLWLQKKQKPQLVRMLEGLHWLLQNSQKVENAKILERDAEMEKFKPREVRSGKCLVCKNQQPLQQGTLTSASRKIEV</sequence>
<comment type="caution">
    <text evidence="1">The sequence shown here is derived from an EMBL/GenBank/DDBJ whole genome shotgun (WGS) entry which is preliminary data.</text>
</comment>
<organism evidence="1 2">
    <name type="scientific">Desmophyllum pertusum</name>
    <dbReference type="NCBI Taxonomy" id="174260"/>
    <lineage>
        <taxon>Eukaryota</taxon>
        <taxon>Metazoa</taxon>
        <taxon>Cnidaria</taxon>
        <taxon>Anthozoa</taxon>
        <taxon>Hexacorallia</taxon>
        <taxon>Scleractinia</taxon>
        <taxon>Caryophylliina</taxon>
        <taxon>Caryophylliidae</taxon>
        <taxon>Desmophyllum</taxon>
    </lineage>
</organism>
<keyword evidence="2" id="KW-1185">Reference proteome</keyword>
<gene>
    <name evidence="1" type="ORF">OS493_035336</name>
</gene>
<reference evidence="1" key="1">
    <citation type="submission" date="2023-01" db="EMBL/GenBank/DDBJ databases">
        <title>Genome assembly of the deep-sea coral Lophelia pertusa.</title>
        <authorList>
            <person name="Herrera S."/>
            <person name="Cordes E."/>
        </authorList>
    </citation>
    <scope>NUCLEOTIDE SEQUENCE</scope>
    <source>
        <strain evidence="1">USNM1676648</strain>
        <tissue evidence="1">Polyp</tissue>
    </source>
</reference>
<protein>
    <submittedName>
        <fullName evidence="1">Uncharacterized protein</fullName>
    </submittedName>
</protein>